<evidence type="ECO:0000313" key="20">
    <source>
        <dbReference type="Proteomes" id="UP000664169"/>
    </source>
</evidence>
<evidence type="ECO:0000256" key="14">
    <source>
        <dbReference type="ARBA" id="ARBA00049739"/>
    </source>
</evidence>
<evidence type="ECO:0000259" key="18">
    <source>
        <dbReference type="PROSITE" id="PS51562"/>
    </source>
</evidence>
<evidence type="ECO:0000256" key="8">
    <source>
        <dbReference type="ARBA" id="ARBA00022884"/>
    </source>
</evidence>
<reference evidence="19" key="1">
    <citation type="submission" date="2021-03" db="EMBL/GenBank/DDBJ databases">
        <authorList>
            <person name="Tagirdzhanova G."/>
        </authorList>
    </citation>
    <scope>NUCLEOTIDE SEQUENCE</scope>
</reference>
<proteinExistence type="inferred from homology"/>
<dbReference type="InterPro" id="IPR016899">
    <property type="entry name" value="mRNA_G-N7_MeTrfase_euk"/>
</dbReference>
<feature type="compositionally biased region" description="Basic residues" evidence="17">
    <location>
        <begin position="17"/>
        <end position="35"/>
    </location>
</feature>
<dbReference type="EC" id="2.1.1.56" evidence="3 15"/>
<dbReference type="AlphaFoldDB" id="A0A8H3EIL7"/>
<keyword evidence="7 15" id="KW-0949">S-adenosyl-L-methionine</keyword>
<keyword evidence="8 15" id="KW-0694">RNA-binding</keyword>
<evidence type="ECO:0000256" key="9">
    <source>
        <dbReference type="ARBA" id="ARBA00023042"/>
    </source>
</evidence>
<feature type="site" description="mRNA cap binding" evidence="16">
    <location>
        <position position="177"/>
    </location>
</feature>
<comment type="caution">
    <text evidence="19">The sequence shown here is derived from an EMBL/GenBank/DDBJ whole genome shotgun (WGS) entry which is preliminary data.</text>
</comment>
<feature type="compositionally biased region" description="Basic and acidic residues" evidence="17">
    <location>
        <begin position="42"/>
        <end position="59"/>
    </location>
</feature>
<dbReference type="InterPro" id="IPR039753">
    <property type="entry name" value="RG7MT1"/>
</dbReference>
<comment type="function">
    <text evidence="1">Responsible for methylating the 5'-cap structure of mRNAs.</text>
</comment>
<dbReference type="PIRSF" id="PIRSF028762">
    <property type="entry name" value="ABD1"/>
    <property type="match status" value="1"/>
</dbReference>
<protein>
    <recommendedName>
        <fullName evidence="14 15">mRNA cap guanine-N(7) methyltransferase</fullName>
        <ecNumber evidence="3 15">2.1.1.56</ecNumber>
    </recommendedName>
    <alternativeName>
        <fullName evidence="11 15">mRNA (guanine-N(7))-methyltransferase</fullName>
    </alternativeName>
    <alternativeName>
        <fullName evidence="12 15">mRNA cap methyltransferase</fullName>
    </alternativeName>
</protein>
<feature type="site" description="mRNA cap binding" evidence="16">
    <location>
        <position position="432"/>
    </location>
</feature>
<dbReference type="SUPFAM" id="SSF53335">
    <property type="entry name" value="S-adenosyl-L-methionine-dependent methyltransferases"/>
    <property type="match status" value="1"/>
</dbReference>
<sequence length="440" mass="50603">MAEPQVATDVKPEQSRKRPRSRSRSRSPPRQRKRPGATARITHAEKEQQEQRRRQREQEQQAALVNAAKDRGIQQGVTNFYNELQQRGRDWRNTESKIKNLRNYNNWAKSVLIHKFSPREDFTPGGGYGSQQQGLMVLDIGVGKGGDLQKWQKAPQRVQRYIGVDPAEVSINQARERHADMRRKNHRTLRADFFVQDGYGESLEKIDAVREVGFDPNVGPAVGGSSRWGGGGFDVVVMMFCMHYAFESLEKANGMLRNTSGALKKGGRFFGVIPNSDVLRENVQRFYEKQEKQEKQDPPQKAESDDSDEKVAHESSVNKESGPQWGNSLYRVHFPTKTAKDGTFRPPFGWKYNYFLEEAVEVPEYVVPFEAFRALAEDYNLELQYKKPLLEIWDEERRDPELGRLSVLMRVSDRPGGELNLSQEEREAVGLYHAFCFYKV</sequence>
<keyword evidence="20" id="KW-1185">Reference proteome</keyword>
<dbReference type="GO" id="GO:0005634">
    <property type="term" value="C:nucleus"/>
    <property type="evidence" value="ECO:0007669"/>
    <property type="project" value="UniProtKB-SubCell"/>
</dbReference>
<evidence type="ECO:0000256" key="13">
    <source>
        <dbReference type="ARBA" id="ARBA00044712"/>
    </source>
</evidence>
<comment type="similarity">
    <text evidence="15">Belongs to the class I-like SAM-binding methyltransferase superfamily. mRNA cap 0 methyltransferase family.</text>
</comment>
<evidence type="ECO:0000256" key="17">
    <source>
        <dbReference type="SAM" id="MobiDB-lite"/>
    </source>
</evidence>
<comment type="catalytic activity">
    <reaction evidence="13">
        <text>a 5'-end (5'-triphosphoguanosine)-ribonucleoside in mRNA + S-adenosyl-L-methionine = a 5'-end (N(7)-methyl 5'-triphosphoguanosine)-ribonucleoside in mRNA + S-adenosyl-L-homocysteine</text>
        <dbReference type="Rhea" id="RHEA:67008"/>
        <dbReference type="Rhea" id="RHEA-COMP:17166"/>
        <dbReference type="Rhea" id="RHEA-COMP:17167"/>
        <dbReference type="ChEBI" id="CHEBI:57856"/>
        <dbReference type="ChEBI" id="CHEBI:59789"/>
        <dbReference type="ChEBI" id="CHEBI:156461"/>
        <dbReference type="ChEBI" id="CHEBI:167617"/>
        <dbReference type="EC" id="2.1.1.56"/>
    </reaction>
</comment>
<feature type="site" description="mRNA cap binding" evidence="16">
    <location>
        <position position="243"/>
    </location>
</feature>
<dbReference type="Pfam" id="PF03291">
    <property type="entry name" value="mRNA_G-N7_MeTrfase"/>
    <property type="match status" value="2"/>
</dbReference>
<evidence type="ECO:0000256" key="2">
    <source>
        <dbReference type="ARBA" id="ARBA00004123"/>
    </source>
</evidence>
<organism evidence="19 20">
    <name type="scientific">Gomphillus americanus</name>
    <dbReference type="NCBI Taxonomy" id="1940652"/>
    <lineage>
        <taxon>Eukaryota</taxon>
        <taxon>Fungi</taxon>
        <taxon>Dikarya</taxon>
        <taxon>Ascomycota</taxon>
        <taxon>Pezizomycotina</taxon>
        <taxon>Lecanoromycetes</taxon>
        <taxon>OSLEUM clade</taxon>
        <taxon>Ostropomycetidae</taxon>
        <taxon>Ostropales</taxon>
        <taxon>Graphidaceae</taxon>
        <taxon>Gomphilloideae</taxon>
        <taxon>Gomphillus</taxon>
    </lineage>
</organism>
<feature type="site" description="mRNA cap binding" evidence="16">
    <location>
        <position position="144"/>
    </location>
</feature>
<evidence type="ECO:0000313" key="19">
    <source>
        <dbReference type="EMBL" id="CAF9907249.1"/>
    </source>
</evidence>
<keyword evidence="10 15" id="KW-0539">Nucleus</keyword>
<evidence type="ECO:0000256" key="6">
    <source>
        <dbReference type="ARBA" id="ARBA00022679"/>
    </source>
</evidence>
<feature type="site" description="mRNA cap binding" evidence="16">
    <location>
        <position position="364"/>
    </location>
</feature>
<evidence type="ECO:0000256" key="12">
    <source>
        <dbReference type="ARBA" id="ARBA00033387"/>
    </source>
</evidence>
<name>A0A8H3EIL7_9LECA</name>
<gene>
    <name evidence="19" type="ORF">GOMPHAMPRED_005060</name>
</gene>
<keyword evidence="9 15" id="KW-0506">mRNA capping</keyword>
<dbReference type="OrthoDB" id="10248867at2759"/>
<feature type="domain" description="MRNA cap 0 methyltransferase" evidence="18">
    <location>
        <begin position="96"/>
        <end position="440"/>
    </location>
</feature>
<dbReference type="PROSITE" id="PS51562">
    <property type="entry name" value="RNA_CAP0_MT"/>
    <property type="match status" value="1"/>
</dbReference>
<feature type="region of interest" description="Disordered" evidence="17">
    <location>
        <begin position="1"/>
        <end position="63"/>
    </location>
</feature>
<keyword evidence="5 15" id="KW-0507">mRNA processing</keyword>
<dbReference type="Proteomes" id="UP000664169">
    <property type="component" value="Unassembled WGS sequence"/>
</dbReference>
<dbReference type="Gene3D" id="3.40.50.150">
    <property type="entry name" value="Vaccinia Virus protein VP39"/>
    <property type="match status" value="1"/>
</dbReference>
<feature type="binding site" evidence="16">
    <location>
        <begin position="105"/>
        <end position="106"/>
    </location>
    <ligand>
        <name>mRNA</name>
        <dbReference type="ChEBI" id="CHEBI:33699"/>
    </ligand>
</feature>
<evidence type="ECO:0000256" key="11">
    <source>
        <dbReference type="ARBA" id="ARBA00032772"/>
    </source>
</evidence>
<evidence type="ECO:0000256" key="10">
    <source>
        <dbReference type="ARBA" id="ARBA00023242"/>
    </source>
</evidence>
<evidence type="ECO:0000256" key="15">
    <source>
        <dbReference type="PIRNR" id="PIRNR028762"/>
    </source>
</evidence>
<comment type="subcellular location">
    <subcellularLocation>
        <location evidence="2 15">Nucleus</location>
    </subcellularLocation>
</comment>
<dbReference type="GO" id="GO:0003723">
    <property type="term" value="F:RNA binding"/>
    <property type="evidence" value="ECO:0007669"/>
    <property type="project" value="UniProtKB-KW"/>
</dbReference>
<dbReference type="InterPro" id="IPR029063">
    <property type="entry name" value="SAM-dependent_MTases_sf"/>
</dbReference>
<dbReference type="PANTHER" id="PTHR12189">
    <property type="entry name" value="MRNA GUANINE-7- METHYLTRANSFERASE"/>
    <property type="match status" value="1"/>
</dbReference>
<dbReference type="InterPro" id="IPR004971">
    <property type="entry name" value="mRNA_G-N7_MeTrfase_dom"/>
</dbReference>
<evidence type="ECO:0000256" key="5">
    <source>
        <dbReference type="ARBA" id="ARBA00022664"/>
    </source>
</evidence>
<dbReference type="PANTHER" id="PTHR12189:SF2">
    <property type="entry name" value="MRNA CAP GUANINE-N7 METHYLTRANSFERASE"/>
    <property type="match status" value="1"/>
</dbReference>
<dbReference type="CDD" id="cd02440">
    <property type="entry name" value="AdoMet_MTases"/>
    <property type="match status" value="1"/>
</dbReference>
<evidence type="ECO:0000256" key="3">
    <source>
        <dbReference type="ARBA" id="ARBA00011926"/>
    </source>
</evidence>
<evidence type="ECO:0000256" key="16">
    <source>
        <dbReference type="PIRSR" id="PIRSR028762-2"/>
    </source>
</evidence>
<dbReference type="GO" id="GO:0004482">
    <property type="term" value="F:mRNA 5'-cap (guanine-N7-)-methyltransferase activity"/>
    <property type="evidence" value="ECO:0007669"/>
    <property type="project" value="UniProtKB-EC"/>
</dbReference>
<feature type="region of interest" description="Disordered" evidence="17">
    <location>
        <begin position="288"/>
        <end position="324"/>
    </location>
</feature>
<keyword evidence="6 15" id="KW-0808">Transferase</keyword>
<evidence type="ECO:0000256" key="7">
    <source>
        <dbReference type="ARBA" id="ARBA00022691"/>
    </source>
</evidence>
<dbReference type="EMBL" id="CAJPDQ010000003">
    <property type="protein sequence ID" value="CAF9907249.1"/>
    <property type="molecule type" value="Genomic_DNA"/>
</dbReference>
<feature type="compositionally biased region" description="Basic and acidic residues" evidence="17">
    <location>
        <begin position="288"/>
        <end position="317"/>
    </location>
</feature>
<evidence type="ECO:0000256" key="1">
    <source>
        <dbReference type="ARBA" id="ARBA00003378"/>
    </source>
</evidence>
<keyword evidence="4 15" id="KW-0489">Methyltransferase</keyword>
<accession>A0A8H3EIL7</accession>
<feature type="site" description="mRNA cap binding" evidence="16">
    <location>
        <position position="150"/>
    </location>
</feature>
<evidence type="ECO:0000256" key="4">
    <source>
        <dbReference type="ARBA" id="ARBA00022603"/>
    </source>
</evidence>